<evidence type="ECO:0000313" key="7">
    <source>
        <dbReference type="WBParaSite" id="PDA_v2.g14035.t1"/>
    </source>
</evidence>
<dbReference type="PANTHER" id="PTHR45969">
    <property type="entry name" value="RING ZINC FINGER PROTEIN-RELATED"/>
    <property type="match status" value="1"/>
</dbReference>
<dbReference type="InterPro" id="IPR001841">
    <property type="entry name" value="Znf_RING"/>
</dbReference>
<dbReference type="GO" id="GO:0016567">
    <property type="term" value="P:protein ubiquitination"/>
    <property type="evidence" value="ECO:0007669"/>
    <property type="project" value="TreeGrafter"/>
</dbReference>
<protein>
    <submittedName>
        <fullName evidence="7">RING-type domain-containing protein</fullName>
    </submittedName>
</protein>
<dbReference type="GO" id="GO:0061630">
    <property type="term" value="F:ubiquitin protein ligase activity"/>
    <property type="evidence" value="ECO:0007669"/>
    <property type="project" value="TreeGrafter"/>
</dbReference>
<evidence type="ECO:0000313" key="6">
    <source>
        <dbReference type="Proteomes" id="UP000887578"/>
    </source>
</evidence>
<proteinExistence type="predicted"/>
<evidence type="ECO:0000256" key="4">
    <source>
        <dbReference type="PROSITE-ProRule" id="PRU00175"/>
    </source>
</evidence>
<evidence type="ECO:0000256" key="1">
    <source>
        <dbReference type="ARBA" id="ARBA00022723"/>
    </source>
</evidence>
<dbReference type="CDD" id="cd16448">
    <property type="entry name" value="RING-H2"/>
    <property type="match status" value="1"/>
</dbReference>
<evidence type="ECO:0000259" key="5">
    <source>
        <dbReference type="PROSITE" id="PS50089"/>
    </source>
</evidence>
<keyword evidence="3" id="KW-0862">Zinc</keyword>
<evidence type="ECO:0000256" key="2">
    <source>
        <dbReference type="ARBA" id="ARBA00022771"/>
    </source>
</evidence>
<keyword evidence="6" id="KW-1185">Reference proteome</keyword>
<dbReference type="Proteomes" id="UP000887578">
    <property type="component" value="Unplaced"/>
</dbReference>
<keyword evidence="2 4" id="KW-0863">Zinc-finger</keyword>
<feature type="domain" description="RING-type" evidence="5">
    <location>
        <begin position="11"/>
        <end position="52"/>
    </location>
</feature>
<accession>A0A914PGY0</accession>
<reference evidence="7" key="1">
    <citation type="submission" date="2022-11" db="UniProtKB">
        <authorList>
            <consortium name="WormBaseParasite"/>
        </authorList>
    </citation>
    <scope>IDENTIFICATION</scope>
</reference>
<name>A0A914PGY0_9BILA</name>
<dbReference type="Gene3D" id="3.30.40.10">
    <property type="entry name" value="Zinc/RING finger domain, C3HC4 (zinc finger)"/>
    <property type="match status" value="1"/>
</dbReference>
<dbReference type="AlphaFoldDB" id="A0A914PGY0"/>
<dbReference type="SUPFAM" id="SSF57850">
    <property type="entry name" value="RING/U-box"/>
    <property type="match status" value="1"/>
</dbReference>
<dbReference type="PANTHER" id="PTHR45969:SF69">
    <property type="entry name" value="FINGER DOMAIN PROTEIN, PUTATIVE (AFU_ORTHOLOGUE AFUA_3G12190)-RELATED"/>
    <property type="match status" value="1"/>
</dbReference>
<organism evidence="6 7">
    <name type="scientific">Panagrolaimus davidi</name>
    <dbReference type="NCBI Taxonomy" id="227884"/>
    <lineage>
        <taxon>Eukaryota</taxon>
        <taxon>Metazoa</taxon>
        <taxon>Ecdysozoa</taxon>
        <taxon>Nematoda</taxon>
        <taxon>Chromadorea</taxon>
        <taxon>Rhabditida</taxon>
        <taxon>Tylenchina</taxon>
        <taxon>Panagrolaimomorpha</taxon>
        <taxon>Panagrolaimoidea</taxon>
        <taxon>Panagrolaimidae</taxon>
        <taxon>Panagrolaimus</taxon>
    </lineage>
</organism>
<dbReference type="SMART" id="SM00184">
    <property type="entry name" value="RING"/>
    <property type="match status" value="1"/>
</dbReference>
<sequence length="275" mass="32298">MSQKSPEIGQCSICLSNLNISNIYEVSKCGHTFHQKCILQWISIAKNCPLCRTNAVQWDIIKSFIQENNAEIVIPKKKEILPYIETKHTNYCHRIMKECNCEIFRYGTGDLEYKCSKDFDINIYSGDKIQITLTDEIMITINPSSQFEILRQKTEDESIVLPNGKRFEYFYQGIRNGRKEFFVETPREGTFRSNEDFVQQDVNCIKFCFPKFTINRSLRNGESVKVTIRVYTNDSNKSLKIKICPEHQSFYVEHIFEKKINRCTNSEFLCDHLQE</sequence>
<dbReference type="InterPro" id="IPR013083">
    <property type="entry name" value="Znf_RING/FYVE/PHD"/>
</dbReference>
<dbReference type="Pfam" id="PF13639">
    <property type="entry name" value="zf-RING_2"/>
    <property type="match status" value="1"/>
</dbReference>
<dbReference type="WBParaSite" id="PDA_v2.g14035.t1">
    <property type="protein sequence ID" value="PDA_v2.g14035.t1"/>
    <property type="gene ID" value="PDA_v2.g14035"/>
</dbReference>
<dbReference type="PROSITE" id="PS50089">
    <property type="entry name" value="ZF_RING_2"/>
    <property type="match status" value="1"/>
</dbReference>
<keyword evidence="1" id="KW-0479">Metal-binding</keyword>
<dbReference type="GO" id="GO:0008270">
    <property type="term" value="F:zinc ion binding"/>
    <property type="evidence" value="ECO:0007669"/>
    <property type="project" value="UniProtKB-KW"/>
</dbReference>
<evidence type="ECO:0000256" key="3">
    <source>
        <dbReference type="ARBA" id="ARBA00022833"/>
    </source>
</evidence>